<protein>
    <submittedName>
        <fullName evidence="8">Putative mitochondrial/ ribosome small subunit component</fullName>
    </submittedName>
</protein>
<dbReference type="GO" id="GO:0046872">
    <property type="term" value="F:metal ion binding"/>
    <property type="evidence" value="ECO:0007669"/>
    <property type="project" value="UniProtKB-KW"/>
</dbReference>
<keyword evidence="5" id="KW-0411">Iron-sulfur</keyword>
<evidence type="ECO:0000256" key="5">
    <source>
        <dbReference type="ARBA" id="ARBA00023014"/>
    </source>
</evidence>
<dbReference type="GO" id="GO:0051536">
    <property type="term" value="F:iron-sulfur cluster binding"/>
    <property type="evidence" value="ECO:0007669"/>
    <property type="project" value="UniProtKB-KW"/>
</dbReference>
<name>A0A023F790_TRIIF</name>
<reference evidence="8" key="1">
    <citation type="journal article" date="2014" name="PLoS Negl. Trop. Dis.">
        <title>An updated insight into the Sialotranscriptome of Triatoma infestans: developmental stage and geographic variations.</title>
        <authorList>
            <person name="Schwarz A."/>
            <person name="Medrano-Mercado N."/>
            <person name="Schaub G.A."/>
            <person name="Struchiner C.J."/>
            <person name="Bargues M.D."/>
            <person name="Levy M.Z."/>
            <person name="Ribeiro J.M."/>
        </authorList>
    </citation>
    <scope>NUCLEOTIDE SEQUENCE</scope>
    <source>
        <strain evidence="8">Chile</strain>
        <tissue evidence="8">Salivary glands</tissue>
    </source>
</reference>
<proteinExistence type="evidence at transcript level"/>
<dbReference type="AlphaFoldDB" id="A0A023F790"/>
<dbReference type="GO" id="GO:0006412">
    <property type="term" value="P:translation"/>
    <property type="evidence" value="ECO:0007669"/>
    <property type="project" value="InterPro"/>
</dbReference>
<dbReference type="Pfam" id="PF09243">
    <property type="entry name" value="Rsm22"/>
    <property type="match status" value="1"/>
</dbReference>
<evidence type="ECO:0000256" key="2">
    <source>
        <dbReference type="ARBA" id="ARBA00022723"/>
    </source>
</evidence>
<dbReference type="InterPro" id="IPR015324">
    <property type="entry name" value="Ribosomal_Rsm22-like"/>
</dbReference>
<dbReference type="GO" id="GO:0003735">
    <property type="term" value="F:structural constituent of ribosome"/>
    <property type="evidence" value="ECO:0007669"/>
    <property type="project" value="TreeGrafter"/>
</dbReference>
<comment type="function">
    <text evidence="7">Mitochondrial ribosome (mitoribosome) assembly factor. Binds at the interface of the head and body domains of the mitochondrial small ribosomal subunit (mt-SSU), occluding the mRNA channel and preventing compaction of the head domain towards the body. Probable inactive methyltransferase: retains the characteristic folding and ability to bind S-adenosyl-L-methionine, but it probably lost its methyltransferase activity.</text>
</comment>
<keyword evidence="2" id="KW-0479">Metal-binding</keyword>
<dbReference type="InterPro" id="IPR052571">
    <property type="entry name" value="Mt_RNA_Methyltransferase"/>
</dbReference>
<evidence type="ECO:0000256" key="1">
    <source>
        <dbReference type="ARBA" id="ARBA00004173"/>
    </source>
</evidence>
<keyword evidence="3" id="KW-0809">Transit peptide</keyword>
<evidence type="ECO:0000313" key="8">
    <source>
        <dbReference type="EMBL" id="JAC17107.1"/>
    </source>
</evidence>
<dbReference type="SUPFAM" id="SSF53335">
    <property type="entry name" value="S-adenosyl-L-methionine-dependent methyltransferases"/>
    <property type="match status" value="1"/>
</dbReference>
<keyword evidence="6" id="KW-0496">Mitochondrion</keyword>
<dbReference type="Gene3D" id="3.40.50.150">
    <property type="entry name" value="Vaccinia Virus protein VP39"/>
    <property type="match status" value="1"/>
</dbReference>
<dbReference type="GO" id="GO:0005763">
    <property type="term" value="C:mitochondrial small ribosomal subunit"/>
    <property type="evidence" value="ECO:0007669"/>
    <property type="project" value="TreeGrafter"/>
</dbReference>
<dbReference type="GO" id="GO:0008168">
    <property type="term" value="F:methyltransferase activity"/>
    <property type="evidence" value="ECO:0007669"/>
    <property type="project" value="InterPro"/>
</dbReference>
<evidence type="ECO:0000256" key="3">
    <source>
        <dbReference type="ARBA" id="ARBA00022946"/>
    </source>
</evidence>
<organism evidence="8">
    <name type="scientific">Triatoma infestans</name>
    <name type="common">Assassin bug</name>
    <dbReference type="NCBI Taxonomy" id="30076"/>
    <lineage>
        <taxon>Eukaryota</taxon>
        <taxon>Metazoa</taxon>
        <taxon>Ecdysozoa</taxon>
        <taxon>Arthropoda</taxon>
        <taxon>Hexapoda</taxon>
        <taxon>Insecta</taxon>
        <taxon>Pterygota</taxon>
        <taxon>Neoptera</taxon>
        <taxon>Paraneoptera</taxon>
        <taxon>Hemiptera</taxon>
        <taxon>Heteroptera</taxon>
        <taxon>Panheteroptera</taxon>
        <taxon>Cimicomorpha</taxon>
        <taxon>Reduviidae</taxon>
        <taxon>Triatominae</taxon>
        <taxon>Triatoma</taxon>
    </lineage>
</organism>
<dbReference type="PANTHER" id="PTHR13184">
    <property type="entry name" value="37S RIBOSOMAL PROTEIN S22"/>
    <property type="match status" value="1"/>
</dbReference>
<dbReference type="EMBL" id="GBBI01001605">
    <property type="protein sequence ID" value="JAC17107.1"/>
    <property type="molecule type" value="mRNA"/>
</dbReference>
<keyword evidence="4" id="KW-0408">Iron</keyword>
<dbReference type="PANTHER" id="PTHR13184:SF5">
    <property type="entry name" value="METHYLTRANSFERASE-LIKE PROTEIN 17, MITOCHONDRIAL"/>
    <property type="match status" value="1"/>
</dbReference>
<comment type="subcellular location">
    <subcellularLocation>
        <location evidence="1">Mitochondrion</location>
    </subcellularLocation>
</comment>
<sequence>MFHSYLSCNILMPLLRSHRIKKARQYSTLQRIIPEFDENISDRISNKEIKIRNHPGIIRNANVNLPDNLKNAFVDILSGVSKKQLIKESQSFARYLHSRQPPAEKNSLKSQITAVKEEVENAFNVDRAGLSEEQREYFDNLVQLNTSNILKQRIYNWQPIIFTRYTGLQYLFARGAAEYAVISRVFHEIKIRENFMPNTLFDFGSGVGTAVWAANETWGNSLKEIFCVDASKDMICLSEDLIDSYQKELKNKLSYRQFLPIHPNYDIVVSAYSLMELPSTETRLETLAKLWSKTNKYLVLIEQGTTAGFKVIAEARQFLLEAIKDEKSNMEAHIFSPCPHDMDCPKLNMAGHNPCHFQIAYNSYPQKKQPKKELFSYVVFSKELRKSDDKQWPRIVRPVLCKSRHVICRMCTSSGTLQEIIFTPTKHGRIPYKCAKSSKWGDRLPLSIKYLTEQQADDQAENKVK</sequence>
<evidence type="ECO:0000256" key="6">
    <source>
        <dbReference type="ARBA" id="ARBA00023128"/>
    </source>
</evidence>
<evidence type="ECO:0000256" key="7">
    <source>
        <dbReference type="ARBA" id="ARBA00045681"/>
    </source>
</evidence>
<accession>A0A023F790</accession>
<evidence type="ECO:0000256" key="4">
    <source>
        <dbReference type="ARBA" id="ARBA00023004"/>
    </source>
</evidence>
<dbReference type="InterPro" id="IPR029063">
    <property type="entry name" value="SAM-dependent_MTases_sf"/>
</dbReference>